<feature type="disulfide bond" evidence="9">
    <location>
        <begin position="121"/>
        <end position="131"/>
    </location>
</feature>
<keyword evidence="1" id="KW-0732">Signal</keyword>
<dbReference type="GO" id="GO:0016020">
    <property type="term" value="C:membrane"/>
    <property type="evidence" value="ECO:0007669"/>
    <property type="project" value="InterPro"/>
</dbReference>
<organism evidence="11 12">
    <name type="scientific">Grantiella picta</name>
    <dbReference type="NCBI Taxonomy" id="266360"/>
    <lineage>
        <taxon>Eukaryota</taxon>
        <taxon>Metazoa</taxon>
        <taxon>Chordata</taxon>
        <taxon>Craniata</taxon>
        <taxon>Vertebrata</taxon>
        <taxon>Euteleostomi</taxon>
        <taxon>Archelosauria</taxon>
        <taxon>Archosauria</taxon>
        <taxon>Dinosauria</taxon>
        <taxon>Saurischia</taxon>
        <taxon>Theropoda</taxon>
        <taxon>Coelurosauria</taxon>
        <taxon>Aves</taxon>
        <taxon>Neognathae</taxon>
        <taxon>Neoaves</taxon>
        <taxon>Telluraves</taxon>
        <taxon>Australaves</taxon>
        <taxon>Passeriformes</taxon>
        <taxon>Meliphagoidea</taxon>
        <taxon>Meliphagidae</taxon>
        <taxon>Grantiella</taxon>
    </lineage>
</organism>
<dbReference type="InterPro" id="IPR036772">
    <property type="entry name" value="SRCR-like_dom_sf"/>
</dbReference>
<keyword evidence="5" id="KW-0325">Glycoprotein</keyword>
<dbReference type="PANTHER" id="PTHR19331">
    <property type="entry name" value="SCAVENGER RECEPTOR DOMAIN-CONTAINING"/>
    <property type="match status" value="1"/>
</dbReference>
<evidence type="ECO:0000256" key="1">
    <source>
        <dbReference type="ARBA" id="ARBA00022729"/>
    </source>
</evidence>
<dbReference type="EMBL" id="VZRM01008042">
    <property type="protein sequence ID" value="NWV42829.1"/>
    <property type="molecule type" value="Genomic_DNA"/>
</dbReference>
<dbReference type="SUPFAM" id="SSF56487">
    <property type="entry name" value="SRCR-like"/>
    <property type="match status" value="2"/>
</dbReference>
<feature type="non-terminal residue" evidence="11">
    <location>
        <position position="152"/>
    </location>
</feature>
<protein>
    <recommendedName>
        <fullName evidence="8">Soluble scavenger receptor cysteine-rich domain-containing protein SSC5D</fullName>
    </recommendedName>
</protein>
<dbReference type="AlphaFoldDB" id="A0A7K6EUE3"/>
<dbReference type="PROSITE" id="PS50287">
    <property type="entry name" value="SRCR_2"/>
    <property type="match status" value="2"/>
</dbReference>
<feature type="domain" description="SRCR" evidence="10">
    <location>
        <begin position="1"/>
        <end position="44"/>
    </location>
</feature>
<gene>
    <name evidence="11" type="primary">Dmbt1_7</name>
    <name evidence="11" type="ORF">GRAPIC_R12029</name>
</gene>
<dbReference type="Proteomes" id="UP000575029">
    <property type="component" value="Unassembled WGS sequence"/>
</dbReference>
<name>A0A7K6EUE3_9PASS</name>
<dbReference type="InterPro" id="IPR001190">
    <property type="entry name" value="SRCR"/>
</dbReference>
<evidence type="ECO:0000313" key="11">
    <source>
        <dbReference type="EMBL" id="NWV42829.1"/>
    </source>
</evidence>
<dbReference type="PROSITE" id="PS00420">
    <property type="entry name" value="SRCR_1"/>
    <property type="match status" value="1"/>
</dbReference>
<dbReference type="FunFam" id="3.10.250.10:FF:000007">
    <property type="entry name" value="Soluble scavenger receptor cysteine-rich domain-containing protein SSC5D"/>
    <property type="match status" value="1"/>
</dbReference>
<dbReference type="SMART" id="SM00202">
    <property type="entry name" value="SR"/>
    <property type="match status" value="1"/>
</dbReference>
<evidence type="ECO:0000256" key="7">
    <source>
        <dbReference type="ARBA" id="ARBA00064153"/>
    </source>
</evidence>
<keyword evidence="12" id="KW-1185">Reference proteome</keyword>
<keyword evidence="3 9" id="KW-1015">Disulfide bond</keyword>
<evidence type="ECO:0000259" key="10">
    <source>
        <dbReference type="PROSITE" id="PS50287"/>
    </source>
</evidence>
<dbReference type="PANTHER" id="PTHR19331:SF487">
    <property type="entry name" value="SOLUBLE SCAVENGER RECEPTOR CYSTEINE-RICH DOMAIN-CONTAINING PROTEIN SSC5D"/>
    <property type="match status" value="1"/>
</dbReference>
<evidence type="ECO:0000256" key="9">
    <source>
        <dbReference type="PROSITE-ProRule" id="PRU00196"/>
    </source>
</evidence>
<feature type="domain" description="SRCR" evidence="10">
    <location>
        <begin position="52"/>
        <end position="152"/>
    </location>
</feature>
<feature type="disulfide bond" evidence="9">
    <location>
        <begin position="77"/>
        <end position="141"/>
    </location>
</feature>
<feature type="non-terminal residue" evidence="11">
    <location>
        <position position="1"/>
    </location>
</feature>
<evidence type="ECO:0000256" key="3">
    <source>
        <dbReference type="ARBA" id="ARBA00023157"/>
    </source>
</evidence>
<comment type="caution">
    <text evidence="9">Lacks conserved residue(s) required for the propagation of feature annotation.</text>
</comment>
<evidence type="ECO:0000256" key="2">
    <source>
        <dbReference type="ARBA" id="ARBA00022737"/>
    </source>
</evidence>
<comment type="subunit">
    <text evidence="7">Interacts with LGALS1 and laminin.</text>
</comment>
<dbReference type="Pfam" id="PF00530">
    <property type="entry name" value="SRCR"/>
    <property type="match status" value="2"/>
</dbReference>
<feature type="disulfide bond" evidence="9">
    <location>
        <begin position="13"/>
        <end position="23"/>
    </location>
</feature>
<accession>A0A7K6EUE3</accession>
<keyword evidence="2" id="KW-0677">Repeat</keyword>
<comment type="function">
    <text evidence="6">Binds to extracellular matrix proteins. Binds to pathogen-associated molecular patterns (PAMPs) present on the cell walls of Gram-positive and Gram-negative bacteria and fungi, behaving as a pattern recognition receptor (PRR). Induces bacterial and fungal aggregation and subsequent inhibition of PAMP-induced cytokine release. Does not possess intrinsic bactericidal activity. May play a role in the innate defense and homeostasis of certain epithelial surfaces.</text>
</comment>
<evidence type="ECO:0000256" key="8">
    <source>
        <dbReference type="ARBA" id="ARBA00069168"/>
    </source>
</evidence>
<evidence type="ECO:0000256" key="6">
    <source>
        <dbReference type="ARBA" id="ARBA00058074"/>
    </source>
</evidence>
<sequence length="152" mass="16086">RGSGPIWLDDVTCTGEERDFFQCPARTWGNHNCHHGEDAGVICTGELSSGELRLASGPHLCAGRVEVLHEGQWGTVCDDGWGMAEAQVVCRQLGCGAALAAPGHAHFGRGLGLIWLDDLTCAGSERHLAQCPGRTWGDNNCHHGEDAGVVCA</sequence>
<comment type="caution">
    <text evidence="11">The sequence shown here is derived from an EMBL/GenBank/DDBJ whole genome shotgun (WGS) entry which is preliminary data.</text>
</comment>
<evidence type="ECO:0000313" key="12">
    <source>
        <dbReference type="Proteomes" id="UP000575029"/>
    </source>
</evidence>
<feature type="disulfide bond" evidence="9">
    <location>
        <begin position="90"/>
        <end position="151"/>
    </location>
</feature>
<evidence type="ECO:0000256" key="5">
    <source>
        <dbReference type="ARBA" id="ARBA00023180"/>
    </source>
</evidence>
<dbReference type="Gene3D" id="3.10.250.10">
    <property type="entry name" value="SRCR-like domain"/>
    <property type="match status" value="2"/>
</dbReference>
<reference evidence="11 12" key="1">
    <citation type="submission" date="2019-09" db="EMBL/GenBank/DDBJ databases">
        <title>Bird 10,000 Genomes (B10K) Project - Family phase.</title>
        <authorList>
            <person name="Zhang G."/>
        </authorList>
    </citation>
    <scope>NUCLEOTIDE SEQUENCE [LARGE SCALE GENOMIC DNA]</scope>
    <source>
        <strain evidence="11">B10K-DU-029-50</strain>
        <tissue evidence="11">Heart</tissue>
    </source>
</reference>
<keyword evidence="4" id="KW-0675">Receptor</keyword>
<evidence type="ECO:0000256" key="4">
    <source>
        <dbReference type="ARBA" id="ARBA00023170"/>
    </source>
</evidence>
<proteinExistence type="predicted"/>
<dbReference type="PRINTS" id="PR00258">
    <property type="entry name" value="SPERACTRCPTR"/>
</dbReference>